<comment type="similarity">
    <text evidence="4">Belongs to the flavin monoamine oxidase family.</text>
</comment>
<evidence type="ECO:0000313" key="6">
    <source>
        <dbReference type="EMBL" id="CAF2160725.1"/>
    </source>
</evidence>
<evidence type="ECO:0000259" key="5">
    <source>
        <dbReference type="Pfam" id="PF01593"/>
    </source>
</evidence>
<dbReference type="Gene3D" id="3.90.660.10">
    <property type="match status" value="1"/>
</dbReference>
<dbReference type="InterPro" id="IPR001613">
    <property type="entry name" value="Flavin_amine_oxidase"/>
</dbReference>
<feature type="domain" description="Amine oxidase" evidence="5">
    <location>
        <begin position="16"/>
        <end position="480"/>
    </location>
</feature>
<comment type="cofactor">
    <cofactor evidence="1 4">
        <name>FAD</name>
        <dbReference type="ChEBI" id="CHEBI:57692"/>
    </cofactor>
</comment>
<dbReference type="GO" id="GO:0046592">
    <property type="term" value="F:polyamine oxidase activity"/>
    <property type="evidence" value="ECO:0007669"/>
    <property type="project" value="TreeGrafter"/>
</dbReference>
<dbReference type="SUPFAM" id="SSF51905">
    <property type="entry name" value="FAD/NAD(P)-binding domain"/>
    <property type="match status" value="1"/>
</dbReference>
<sequence>MSEKNPITVVIVGGGVAGLSAAKELADNRIDFVLLEAQDYLGGRVRTIEAAPDLHIDLGAQYILGDTNNVVHTICKQLNCIADQDEKEDLYLSPDGSRLEDKFIEKIWQIREQILEDAQEKSKNSTSQTQISLLQHLKESYAQKLNNSVIDDENLRGALIVWLLKLEEVDIGCQNLNDVRLAQCDTTEQLEKSSLWKLKYGFRTFIDYLRSAIPKNQMRLSSEVTKVAFDDSDHILTVELVNQLDGNISNLTCNHVIWTTSVGYLKENFQKIFSSEPDLIHQKQSSIENLGFGTANKVILVYDAPISFWPDNTADLHPLISVNQTKYSLNKGERAFLTEQNVDPSQAQFVLDGVLCVSPSVSMRFVIVWIVGEAALAAESFNELVLAYLCHNIFLSRYLNGAVDNQKPSRAIMSYWNKNRFERGSYSYLSVRASLDDRDRLRQSYTPDGIPRVVFAGEATHSHYSSSVHGAYESGINAVQILRQYLETASDCRK</sequence>
<evidence type="ECO:0000256" key="4">
    <source>
        <dbReference type="RuleBase" id="RU362067"/>
    </source>
</evidence>
<evidence type="ECO:0000256" key="2">
    <source>
        <dbReference type="ARBA" id="ARBA00023002"/>
    </source>
</evidence>
<name>A0A816YK95_9BILA</name>
<evidence type="ECO:0000256" key="1">
    <source>
        <dbReference type="ARBA" id="ARBA00001974"/>
    </source>
</evidence>
<keyword evidence="4" id="KW-0285">Flavoprotein</keyword>
<dbReference type="GO" id="GO:0008131">
    <property type="term" value="F:primary methylamine oxidase activity"/>
    <property type="evidence" value="ECO:0007669"/>
    <property type="project" value="UniProtKB-ARBA"/>
</dbReference>
<dbReference type="InterPro" id="IPR050281">
    <property type="entry name" value="Flavin_monoamine_oxidase"/>
</dbReference>
<dbReference type="InterPro" id="IPR036188">
    <property type="entry name" value="FAD/NAD-bd_sf"/>
</dbReference>
<protein>
    <recommendedName>
        <fullName evidence="4">Amine oxidase</fullName>
        <ecNumber evidence="4">1.4.3.-</ecNumber>
    </recommendedName>
</protein>
<accession>A0A816YK95</accession>
<dbReference type="SUPFAM" id="SSF54373">
    <property type="entry name" value="FAD-linked reductases, C-terminal domain"/>
    <property type="match status" value="1"/>
</dbReference>
<dbReference type="PANTHER" id="PTHR10742:SF416">
    <property type="entry name" value="SPERMINE OXIDASE"/>
    <property type="match status" value="1"/>
</dbReference>
<dbReference type="EC" id="1.4.3.-" evidence="4"/>
<organism evidence="6 7">
    <name type="scientific">Rotaria magnacalcarata</name>
    <dbReference type="NCBI Taxonomy" id="392030"/>
    <lineage>
        <taxon>Eukaryota</taxon>
        <taxon>Metazoa</taxon>
        <taxon>Spiralia</taxon>
        <taxon>Gnathifera</taxon>
        <taxon>Rotifera</taxon>
        <taxon>Eurotatoria</taxon>
        <taxon>Bdelloidea</taxon>
        <taxon>Philodinida</taxon>
        <taxon>Philodinidae</taxon>
        <taxon>Rotaria</taxon>
    </lineage>
</organism>
<proteinExistence type="inferred from homology"/>
<dbReference type="Gene3D" id="3.50.50.60">
    <property type="entry name" value="FAD/NAD(P)-binding domain"/>
    <property type="match status" value="1"/>
</dbReference>
<gene>
    <name evidence="6" type="ORF">WKI299_LOCUS32134</name>
</gene>
<evidence type="ECO:0000313" key="7">
    <source>
        <dbReference type="Proteomes" id="UP000663856"/>
    </source>
</evidence>
<dbReference type="PANTHER" id="PTHR10742">
    <property type="entry name" value="FLAVIN MONOAMINE OXIDASE"/>
    <property type="match status" value="1"/>
</dbReference>
<keyword evidence="2 4" id="KW-0560">Oxidoreductase</keyword>
<dbReference type="Proteomes" id="UP000663856">
    <property type="component" value="Unassembled WGS sequence"/>
</dbReference>
<dbReference type="Pfam" id="PF01593">
    <property type="entry name" value="Amino_oxidase"/>
    <property type="match status" value="1"/>
</dbReference>
<evidence type="ECO:0000256" key="3">
    <source>
        <dbReference type="PIRSR" id="PIRSR601613-1"/>
    </source>
</evidence>
<dbReference type="InterPro" id="IPR002937">
    <property type="entry name" value="Amino_oxidase"/>
</dbReference>
<reference evidence="6" key="1">
    <citation type="submission" date="2021-02" db="EMBL/GenBank/DDBJ databases">
        <authorList>
            <person name="Nowell W R."/>
        </authorList>
    </citation>
    <scope>NUCLEOTIDE SEQUENCE</scope>
</reference>
<comment type="caution">
    <text evidence="6">The sequence shown here is derived from an EMBL/GenBank/DDBJ whole genome shotgun (WGS) entry which is preliminary data.</text>
</comment>
<keyword evidence="4" id="KW-0274">FAD</keyword>
<dbReference type="EMBL" id="CAJNRF010014744">
    <property type="protein sequence ID" value="CAF2160725.1"/>
    <property type="molecule type" value="Genomic_DNA"/>
</dbReference>
<dbReference type="AlphaFoldDB" id="A0A816YK95"/>
<dbReference type="PRINTS" id="PR00757">
    <property type="entry name" value="AMINEOXDASEF"/>
</dbReference>
<feature type="binding site" evidence="3">
    <location>
        <begin position="36"/>
        <end position="37"/>
    </location>
    <ligand>
        <name>FAD</name>
        <dbReference type="ChEBI" id="CHEBI:57692"/>
    </ligand>
</feature>
<feature type="binding site" evidence="3">
    <location>
        <position position="224"/>
    </location>
    <ligand>
        <name>FAD</name>
        <dbReference type="ChEBI" id="CHEBI:57692"/>
    </ligand>
</feature>